<feature type="compositionally biased region" description="Basic and acidic residues" evidence="2">
    <location>
        <begin position="516"/>
        <end position="528"/>
    </location>
</feature>
<name>A0AAW2HFE1_9NEOP</name>
<dbReference type="EMBL" id="JARGDH010000005">
    <property type="protein sequence ID" value="KAL0268419.1"/>
    <property type="molecule type" value="Genomic_DNA"/>
</dbReference>
<feature type="region of interest" description="Disordered" evidence="2">
    <location>
        <begin position="1454"/>
        <end position="1482"/>
    </location>
</feature>
<feature type="coiled-coil region" evidence="1">
    <location>
        <begin position="157"/>
        <end position="198"/>
    </location>
</feature>
<feature type="region of interest" description="Disordered" evidence="2">
    <location>
        <begin position="805"/>
        <end position="999"/>
    </location>
</feature>
<dbReference type="GO" id="GO:0036064">
    <property type="term" value="C:ciliary basal body"/>
    <property type="evidence" value="ECO:0007669"/>
    <property type="project" value="TreeGrafter"/>
</dbReference>
<feature type="compositionally biased region" description="Polar residues" evidence="2">
    <location>
        <begin position="943"/>
        <end position="955"/>
    </location>
</feature>
<feature type="compositionally biased region" description="Basic and acidic residues" evidence="2">
    <location>
        <begin position="808"/>
        <end position="817"/>
    </location>
</feature>
<organism evidence="4">
    <name type="scientific">Menopon gallinae</name>
    <name type="common">poultry shaft louse</name>
    <dbReference type="NCBI Taxonomy" id="328185"/>
    <lineage>
        <taxon>Eukaryota</taxon>
        <taxon>Metazoa</taxon>
        <taxon>Ecdysozoa</taxon>
        <taxon>Arthropoda</taxon>
        <taxon>Hexapoda</taxon>
        <taxon>Insecta</taxon>
        <taxon>Pterygota</taxon>
        <taxon>Neoptera</taxon>
        <taxon>Paraneoptera</taxon>
        <taxon>Psocodea</taxon>
        <taxon>Troctomorpha</taxon>
        <taxon>Phthiraptera</taxon>
        <taxon>Amblycera</taxon>
        <taxon>Menoponidae</taxon>
        <taxon>Menopon</taxon>
    </lineage>
</organism>
<feature type="compositionally biased region" description="Polar residues" evidence="2">
    <location>
        <begin position="831"/>
        <end position="842"/>
    </location>
</feature>
<dbReference type="InterPro" id="IPR024138">
    <property type="entry name" value="Pericentriolar_Pcm1"/>
</dbReference>
<feature type="region of interest" description="Disordered" evidence="2">
    <location>
        <begin position="515"/>
        <end position="545"/>
    </location>
</feature>
<dbReference type="PANTHER" id="PTHR14164:SF12">
    <property type="entry name" value="PERICENTRIOLAR MATERIAL 1 PROTEIN"/>
    <property type="match status" value="1"/>
</dbReference>
<feature type="compositionally biased region" description="Basic and acidic residues" evidence="2">
    <location>
        <begin position="978"/>
        <end position="987"/>
    </location>
</feature>
<feature type="compositionally biased region" description="Polar residues" evidence="2">
    <location>
        <begin position="386"/>
        <end position="397"/>
    </location>
</feature>
<protein>
    <recommendedName>
        <fullName evidence="3">Pericentriolar material 1 protein C-terminal domain-containing protein</fullName>
    </recommendedName>
</protein>
<feature type="region of interest" description="Disordered" evidence="2">
    <location>
        <begin position="379"/>
        <end position="398"/>
    </location>
</feature>
<gene>
    <name evidence="4" type="ORF">PYX00_010372</name>
</gene>
<keyword evidence="1" id="KW-0175">Coiled coil</keyword>
<feature type="region of interest" description="Disordered" evidence="2">
    <location>
        <begin position="299"/>
        <end position="333"/>
    </location>
</feature>
<evidence type="ECO:0000313" key="4">
    <source>
        <dbReference type="EMBL" id="KAL0268419.1"/>
    </source>
</evidence>
<evidence type="ECO:0000259" key="3">
    <source>
        <dbReference type="Pfam" id="PF15717"/>
    </source>
</evidence>
<dbReference type="PANTHER" id="PTHR14164">
    <property type="entry name" value="PERICENTRIOLAR MATERIAL 1-RELATED"/>
    <property type="match status" value="1"/>
</dbReference>
<feature type="compositionally biased region" description="Basic and acidic residues" evidence="2">
    <location>
        <begin position="313"/>
        <end position="326"/>
    </location>
</feature>
<feature type="compositionally biased region" description="Basic and acidic residues" evidence="2">
    <location>
        <begin position="895"/>
        <end position="909"/>
    </location>
</feature>
<feature type="region of interest" description="Disordered" evidence="2">
    <location>
        <begin position="1373"/>
        <end position="1397"/>
    </location>
</feature>
<dbReference type="GO" id="GO:1905515">
    <property type="term" value="P:non-motile cilium assembly"/>
    <property type="evidence" value="ECO:0007669"/>
    <property type="project" value="TreeGrafter"/>
</dbReference>
<feature type="coiled-coil region" evidence="1">
    <location>
        <begin position="404"/>
        <end position="441"/>
    </location>
</feature>
<dbReference type="Pfam" id="PF15717">
    <property type="entry name" value="PCM1_C"/>
    <property type="match status" value="1"/>
</dbReference>
<comment type="caution">
    <text evidence="4">The sequence shown here is derived from an EMBL/GenBank/DDBJ whole genome shotgun (WGS) entry which is preliminary data.</text>
</comment>
<feature type="domain" description="Pericentriolar material 1 protein C-terminal" evidence="3">
    <location>
        <begin position="1000"/>
        <end position="1066"/>
    </location>
</feature>
<feature type="region of interest" description="Disordered" evidence="2">
    <location>
        <begin position="1"/>
        <end position="25"/>
    </location>
</feature>
<evidence type="ECO:0000256" key="1">
    <source>
        <dbReference type="SAM" id="Coils"/>
    </source>
</evidence>
<sequence>MAPGLNGRQTGAVPKNKARNNGAQSHRSIREALLNSGSAEWEPVLDQSSRHRQHRKISSTHSEAEADLIRYDLANSLNPAMSSQMRFEDSVSEGNSQELPSGRMRAFVPDKKQVLNKITQIQDYIQQTASLMNALKTSDCLDNNNSDTNDEDLVRRAEEGKKKLELLQKRKQELLELQEKARKQLQEAQMEQTRLVARASMLNQDLNSNRYLDLNVQQLSQRLKTTQQLFKTSNQINDTLMADNRESNIEEAEHPDEDQIETSDTETDFQIVSDKVAELNMMKAQLSQIQKLMANISADSSVKDDLSTPTELIEDRGMQQRPRSEPEPEGSNNAAKLEQAKVKLNQLTQLLEFAQSAQGAKGVTPNFIQMASSLSNEEGAVAGRTPSPSLSAKSQTRPCDETYVETMQNMTRELEERTAAMKEEHEKLVQARQELENLARKIPLVKPERSSLSPDDFGSEPPCLINTSLESNGRFVQNEQQSPCNDRSMFACRSVPPKLRQRGVWSMYVPSINPGSHDKKCKNEEMSRSLHGSKNGSRDQARWSPSPTVSFCDNGSCSAIQTQNHAEKAGNMCSRMMNEMLQRSMKSDEITIEELYAQHQILTRTVAQCSQLLWLQQKQIIELRNTLMLQQSAMCQNMCPQPGFSNQPQRNTPLPPNPFQMNTLPNMPFPNQMPIQPQEQNFLSPNQSLKLNSGSMPNTQTTQEFTDQFYQQGTLPFSVPEMHDYQFRYGNCSRSNAPHVNSNLNANQNLNQSGASGLNNRIPVGGISCVGPEDSGALNNQVPPGNRANNYWDNFRSYSRQNLLSHSKSNEDTDTARRTSTTSNQERPLRETSSSIMIQNNAPAGPSAEVSTPSSAYGAADASDFDGLQFPQGATSSALRQNQAQVTRSQSVESQCHRKNESRNHESDSRNVNPKNETGARSRNPETSSDGLRSVRNDVGQPGRNSDNVNSSRNFVQLVRDLDNDEGRSVNNKKRIDKSRSRNEERGNLNNRSNPGIPAALRDNLYSEVTNFITANESRPQFLIQLFRDLQKVTTDPLRQRTLESIQETVNVNNLNERSNINGANLNIIDNRNNIRENRSNLNRNQGDDQSIDNFVCQIRENRQNIGTPGGGGNNLENPNISNIRNLGNSRNNIESEGLRDLRTYFEANLCNFGHNSTLENPNLSNIRENLTRRGAAGTDLDNANPKNLYLSMYDNVWKRNQELISGQNAVFQNCPFPEQGGNDFFQNGARGNNAQCSCNNQSLRQYVCDGTYVENVQHPGCPPPDRDNKYVNVARDGAGNGEDSEADNFSSHARKRSFVESCCASGITPKSGAEDCEEEAGAAAMVPVEWEREQGPENRACLTPVNSRSEVASSGSEACGWCSSAVRQEPLSDNGDLAEADQSRNEESAGAEVSNSFTNVQVPEAEDNCSGPGAEAEEGNFCYGQPRRLEQSVACEGSACDFREVESEASFLFENSTSESEGTYIPLNDDGSCPLRRNMSL</sequence>
<dbReference type="GO" id="GO:0034451">
    <property type="term" value="C:centriolar satellite"/>
    <property type="evidence" value="ECO:0007669"/>
    <property type="project" value="TreeGrafter"/>
</dbReference>
<reference evidence="4" key="1">
    <citation type="journal article" date="2024" name="Gigascience">
        <title>Chromosome-level genome of the poultry shaft louse Menopon gallinae provides insight into the host-switching and adaptive evolution of parasitic lice.</title>
        <authorList>
            <person name="Xu Y."/>
            <person name="Ma L."/>
            <person name="Liu S."/>
            <person name="Liang Y."/>
            <person name="Liu Q."/>
            <person name="He Z."/>
            <person name="Tian L."/>
            <person name="Duan Y."/>
            <person name="Cai W."/>
            <person name="Li H."/>
            <person name="Song F."/>
        </authorList>
    </citation>
    <scope>NUCLEOTIDE SEQUENCE</scope>
    <source>
        <strain evidence="4">Cailab_2023a</strain>
    </source>
</reference>
<dbReference type="GO" id="GO:0071539">
    <property type="term" value="P:protein localization to centrosome"/>
    <property type="evidence" value="ECO:0007669"/>
    <property type="project" value="InterPro"/>
</dbReference>
<accession>A0AAW2HFE1</accession>
<dbReference type="InterPro" id="IPR031446">
    <property type="entry name" value="PCM1_C"/>
</dbReference>
<proteinExistence type="predicted"/>
<dbReference type="GO" id="GO:0034454">
    <property type="term" value="P:microtubule anchoring at centrosome"/>
    <property type="evidence" value="ECO:0007669"/>
    <property type="project" value="InterPro"/>
</dbReference>
<evidence type="ECO:0000256" key="2">
    <source>
        <dbReference type="SAM" id="MobiDB-lite"/>
    </source>
</evidence>
<feature type="compositionally biased region" description="Polar residues" evidence="2">
    <location>
        <begin position="872"/>
        <end position="894"/>
    </location>
</feature>